<name>A0ABU4LKZ5_9ACTN</name>
<proteinExistence type="predicted"/>
<accession>A0ABU4LKZ5</accession>
<organism evidence="2 3">
    <name type="scientific">Streptomyces griseiscabiei</name>
    <dbReference type="NCBI Taxonomy" id="2993540"/>
    <lineage>
        <taxon>Bacteria</taxon>
        <taxon>Bacillati</taxon>
        <taxon>Actinomycetota</taxon>
        <taxon>Actinomycetes</taxon>
        <taxon>Kitasatosporales</taxon>
        <taxon>Streptomycetaceae</taxon>
        <taxon>Streptomyces</taxon>
    </lineage>
</organism>
<keyword evidence="3" id="KW-1185">Reference proteome</keyword>
<reference evidence="2 3" key="1">
    <citation type="journal article" date="2023" name="Microb. Genom.">
        <title>Mesoterricola silvestris gen. nov., sp. nov., Mesoterricola sediminis sp. nov., Geothrix oryzae sp. nov., Geothrix edaphica sp. nov., Geothrix rubra sp. nov., and Geothrix limicola sp. nov., six novel members of Acidobacteriota isolated from soils.</title>
        <authorList>
            <person name="Weisberg A.J."/>
            <person name="Pearce E."/>
            <person name="Kramer C.G."/>
            <person name="Chang J.H."/>
            <person name="Clarke C.R."/>
        </authorList>
    </citation>
    <scope>NUCLEOTIDE SEQUENCE [LARGE SCALE GENOMIC DNA]</scope>
    <source>
        <strain evidence="2 3">NRRL_B-2795</strain>
    </source>
</reference>
<evidence type="ECO:0000313" key="3">
    <source>
        <dbReference type="Proteomes" id="UP001271723"/>
    </source>
</evidence>
<evidence type="ECO:0000313" key="2">
    <source>
        <dbReference type="EMBL" id="MDX2916105.1"/>
    </source>
</evidence>
<dbReference type="EMBL" id="JARAVY010000039">
    <property type="protein sequence ID" value="MDX2916105.1"/>
    <property type="molecule type" value="Genomic_DNA"/>
</dbReference>
<protein>
    <submittedName>
        <fullName evidence="2">Uncharacterized protein</fullName>
    </submittedName>
</protein>
<evidence type="ECO:0000256" key="1">
    <source>
        <dbReference type="SAM" id="MobiDB-lite"/>
    </source>
</evidence>
<feature type="compositionally biased region" description="Basic and acidic residues" evidence="1">
    <location>
        <begin position="1"/>
        <end position="16"/>
    </location>
</feature>
<dbReference type="Proteomes" id="UP001271723">
    <property type="component" value="Unassembled WGS sequence"/>
</dbReference>
<dbReference type="InterPro" id="IPR048142">
    <property type="entry name" value="QRL_CxxC_CxxC"/>
</dbReference>
<feature type="region of interest" description="Disordered" evidence="1">
    <location>
        <begin position="1"/>
        <end position="22"/>
    </location>
</feature>
<comment type="caution">
    <text evidence="2">The sequence shown here is derived from an EMBL/GenBank/DDBJ whole genome shotgun (WGS) entry which is preliminary data.</text>
</comment>
<dbReference type="RefSeq" id="WP_086752171.1">
    <property type="nucleotide sequence ID" value="NZ_JAGJBZ010000007.1"/>
</dbReference>
<dbReference type="NCBIfam" id="NF041638">
    <property type="entry name" value="QRL_CxxC_CxxC"/>
    <property type="match status" value="1"/>
</dbReference>
<sequence>MAPKPSDRFNDPDGEKFGIPTWPWRLGPDPSELATVRQLKARGLRPRKPGTPDGQLGWLRGGEDHFAPLYRVDEAKPKRPMTEAMWASIWKACAARRVCPECKTEKDYQIPRRHGACNDCYFGGYAAAA</sequence>
<gene>
    <name evidence="2" type="ORF">PV517_46495</name>
</gene>